<evidence type="ECO:0000313" key="10">
    <source>
        <dbReference type="Proteomes" id="UP001060919"/>
    </source>
</evidence>
<dbReference type="EMBL" id="AP026867">
    <property type="protein sequence ID" value="BDS14305.1"/>
    <property type="molecule type" value="Genomic_DNA"/>
</dbReference>
<keyword evidence="3" id="KW-0732">Signal</keyword>
<dbReference type="RefSeq" id="WP_264789525.1">
    <property type="nucleotide sequence ID" value="NZ_AP026867.1"/>
</dbReference>
<dbReference type="Pfam" id="PF00263">
    <property type="entry name" value="Secretin"/>
    <property type="match status" value="1"/>
</dbReference>
<organism evidence="9 10">
    <name type="scientific">Aureispira anguillae</name>
    <dbReference type="NCBI Taxonomy" id="2864201"/>
    <lineage>
        <taxon>Bacteria</taxon>
        <taxon>Pseudomonadati</taxon>
        <taxon>Bacteroidota</taxon>
        <taxon>Saprospiria</taxon>
        <taxon>Saprospirales</taxon>
        <taxon>Saprospiraceae</taxon>
        <taxon>Aureispira</taxon>
    </lineage>
</organism>
<dbReference type="Gene3D" id="3.30.1370.120">
    <property type="match status" value="1"/>
</dbReference>
<gene>
    <name evidence="9" type="ORF">AsAng_0050840</name>
</gene>
<feature type="domain" description="Secretin/TonB short N-terminal" evidence="8">
    <location>
        <begin position="290"/>
        <end position="353"/>
    </location>
</feature>
<feature type="domain" description="Secretin/TonB short N-terminal" evidence="8">
    <location>
        <begin position="160"/>
        <end position="210"/>
    </location>
</feature>
<evidence type="ECO:0000313" key="9">
    <source>
        <dbReference type="EMBL" id="BDS14305.1"/>
    </source>
</evidence>
<evidence type="ECO:0000256" key="6">
    <source>
        <dbReference type="RuleBase" id="RU004003"/>
    </source>
</evidence>
<evidence type="ECO:0000256" key="4">
    <source>
        <dbReference type="ARBA" id="ARBA00023136"/>
    </source>
</evidence>
<dbReference type="InterPro" id="IPR050810">
    <property type="entry name" value="Bact_Secretion_Sys_Channel"/>
</dbReference>
<dbReference type="InterPro" id="IPR011662">
    <property type="entry name" value="Secretin/TonB_short_N"/>
</dbReference>
<evidence type="ECO:0000256" key="3">
    <source>
        <dbReference type="ARBA" id="ARBA00022729"/>
    </source>
</evidence>
<dbReference type="Proteomes" id="UP001060919">
    <property type="component" value="Chromosome"/>
</dbReference>
<dbReference type="PANTHER" id="PTHR30332:SF24">
    <property type="entry name" value="SECRETIN GSPD-RELATED"/>
    <property type="match status" value="1"/>
</dbReference>
<comment type="similarity">
    <text evidence="6">Belongs to the bacterial secretin family.</text>
</comment>
<dbReference type="GO" id="GO:0019867">
    <property type="term" value="C:outer membrane"/>
    <property type="evidence" value="ECO:0007669"/>
    <property type="project" value="InterPro"/>
</dbReference>
<dbReference type="GO" id="GO:0015627">
    <property type="term" value="C:type II protein secretion system complex"/>
    <property type="evidence" value="ECO:0007669"/>
    <property type="project" value="TreeGrafter"/>
</dbReference>
<keyword evidence="10" id="KW-1185">Reference proteome</keyword>
<dbReference type="AlphaFoldDB" id="A0A916DW58"/>
<name>A0A916DW58_9BACT</name>
<evidence type="ECO:0000259" key="8">
    <source>
        <dbReference type="SMART" id="SM00965"/>
    </source>
</evidence>
<proteinExistence type="inferred from homology"/>
<dbReference type="InterPro" id="IPR004846">
    <property type="entry name" value="T2SS/T3SS_dom"/>
</dbReference>
<reference evidence="9" key="1">
    <citation type="submission" date="2022-09" db="EMBL/GenBank/DDBJ databases">
        <title>Aureispira anguillicida sp. nov., isolated from Leptocephalus of Japanese eel Anguilla japonica.</title>
        <authorList>
            <person name="Yuasa K."/>
            <person name="Mekata T."/>
            <person name="Ikunari K."/>
        </authorList>
    </citation>
    <scope>NUCLEOTIDE SEQUENCE</scope>
    <source>
        <strain evidence="9">EL160426</strain>
    </source>
</reference>
<dbReference type="InterPro" id="IPR038591">
    <property type="entry name" value="NolW-like_sf"/>
</dbReference>
<feature type="region of interest" description="Disordered" evidence="7">
    <location>
        <begin position="292"/>
        <end position="312"/>
    </location>
</feature>
<comment type="subcellular location">
    <subcellularLocation>
        <location evidence="1">Membrane</location>
    </subcellularLocation>
</comment>
<protein>
    <submittedName>
        <fullName evidence="9">Type II secretory pathway, component PulD</fullName>
    </submittedName>
</protein>
<dbReference type="Gene3D" id="3.30.1370.130">
    <property type="match status" value="1"/>
</dbReference>
<dbReference type="KEGG" id="aup:AsAng_0050840"/>
<dbReference type="GO" id="GO:0009306">
    <property type="term" value="P:protein secretion"/>
    <property type="evidence" value="ECO:0007669"/>
    <property type="project" value="InterPro"/>
</dbReference>
<keyword evidence="2" id="KW-0813">Transport</keyword>
<accession>A0A916DW58</accession>
<dbReference type="PANTHER" id="PTHR30332">
    <property type="entry name" value="PROBABLE GENERAL SECRETION PATHWAY PROTEIN D"/>
    <property type="match status" value="1"/>
</dbReference>
<evidence type="ECO:0000256" key="7">
    <source>
        <dbReference type="SAM" id="MobiDB-lite"/>
    </source>
</evidence>
<feature type="compositionally biased region" description="Low complexity" evidence="7">
    <location>
        <begin position="300"/>
        <end position="312"/>
    </location>
</feature>
<evidence type="ECO:0000256" key="2">
    <source>
        <dbReference type="ARBA" id="ARBA00022448"/>
    </source>
</evidence>
<keyword evidence="4" id="KW-0472">Membrane</keyword>
<dbReference type="SMART" id="SM00965">
    <property type="entry name" value="STN"/>
    <property type="match status" value="2"/>
</dbReference>
<sequence>MKIRYWGIIFFLLMAELCQAQFSRIDKLTESLESFSVEHKNLNRKIDISALGSVQEIVTSIAQQTKINITIDPSIQQNVVSNFTKIKIKELLIYFCQQYDLDLKFIGSIISVVPYQAPVLAPTLKEIGVYYNKYNTTLSLDLKNDTLANVTRKITQQSGTNIIVSPKAQQQKVNGFVDKTPVDEALKLLAKSNDLYLTETPEGAFFLRTNAEVPKEEIEEKVQKKKMEIGAGVNYEAIENLELTTTFDSINNEYRMDITALNVPFGQILKGASIKMGKDYFLFGGQKGGLRAATNPSQVNRNNRNRGNNATTGAGGISLKLEDITYEEFLNYILKGTNLTYKIDNEIYLIGDRDMEGLRQTKTIQLQYRSAKEIEKVIPKKISEKVDIFPFLELNSVILSGSAPDIQEVEEFLRGIDKLVPVVMIELIIMDVQRNRLTETGLQMGIGDKPVEQERIGLSPGFDFQLGATSVNKLLSMLGGGQGIVNLGAVLPNFYLSLKAIEEVGLVKTHSRPQLATLNSHEANFNIGETRYYLESRTTVQGVQGTVTQQDVNYKSVQADFTINVTPYVSGDEQITLEIDMQQSAFLGELQLNAPPAQTTRKFDSQIRVKNGDMIALGGLESKNKSKTGRGLPLMARVPILNLFGNRRNSNKNSELIIFIKPTIVY</sequence>
<keyword evidence="5" id="KW-0998">Cell outer membrane</keyword>
<evidence type="ECO:0000256" key="5">
    <source>
        <dbReference type="ARBA" id="ARBA00023237"/>
    </source>
</evidence>
<evidence type="ECO:0000256" key="1">
    <source>
        <dbReference type="ARBA" id="ARBA00004370"/>
    </source>
</evidence>